<dbReference type="Pfam" id="PF00482">
    <property type="entry name" value="T2SSF"/>
    <property type="match status" value="1"/>
</dbReference>
<evidence type="ECO:0000256" key="1">
    <source>
        <dbReference type="ARBA" id="ARBA00004651"/>
    </source>
</evidence>
<name>A0ABW2K9W8_9ACTN</name>
<comment type="subcellular location">
    <subcellularLocation>
        <location evidence="1">Cell membrane</location>
        <topology evidence="1">Multi-pass membrane protein</topology>
    </subcellularLocation>
</comment>
<organism evidence="8 9">
    <name type="scientific">Marinactinospora rubrisoli</name>
    <dbReference type="NCBI Taxonomy" id="2715399"/>
    <lineage>
        <taxon>Bacteria</taxon>
        <taxon>Bacillati</taxon>
        <taxon>Actinomycetota</taxon>
        <taxon>Actinomycetes</taxon>
        <taxon>Streptosporangiales</taxon>
        <taxon>Nocardiopsidaceae</taxon>
        <taxon>Marinactinospora</taxon>
    </lineage>
</organism>
<dbReference type="PANTHER" id="PTHR35007:SF3">
    <property type="entry name" value="POSSIBLE CONSERVED ALANINE RICH MEMBRANE PROTEIN"/>
    <property type="match status" value="1"/>
</dbReference>
<evidence type="ECO:0000256" key="3">
    <source>
        <dbReference type="ARBA" id="ARBA00022692"/>
    </source>
</evidence>
<keyword evidence="4 6" id="KW-1133">Transmembrane helix</keyword>
<protein>
    <submittedName>
        <fullName evidence="8">Type II secretion system F family protein</fullName>
    </submittedName>
</protein>
<evidence type="ECO:0000313" key="8">
    <source>
        <dbReference type="EMBL" id="MFC7326210.1"/>
    </source>
</evidence>
<keyword evidence="2" id="KW-1003">Cell membrane</keyword>
<dbReference type="Gene3D" id="1.20.81.30">
    <property type="entry name" value="Type II secretion system (T2SS), domain F"/>
    <property type="match status" value="1"/>
</dbReference>
<dbReference type="Proteomes" id="UP001596540">
    <property type="component" value="Unassembled WGS sequence"/>
</dbReference>
<keyword evidence="9" id="KW-1185">Reference proteome</keyword>
<evidence type="ECO:0000256" key="6">
    <source>
        <dbReference type="SAM" id="Phobius"/>
    </source>
</evidence>
<keyword evidence="3 6" id="KW-0812">Transmembrane</keyword>
<dbReference type="EMBL" id="JBHTBH010000001">
    <property type="protein sequence ID" value="MFC7326210.1"/>
    <property type="molecule type" value="Genomic_DNA"/>
</dbReference>
<dbReference type="InterPro" id="IPR042094">
    <property type="entry name" value="T2SS_GspF_sf"/>
</dbReference>
<accession>A0ABW2K9W8</accession>
<dbReference type="InterPro" id="IPR018076">
    <property type="entry name" value="T2SS_GspF_dom"/>
</dbReference>
<keyword evidence="5 6" id="KW-0472">Membrane</keyword>
<feature type="transmembrane region" description="Helical" evidence="6">
    <location>
        <begin position="218"/>
        <end position="242"/>
    </location>
</feature>
<comment type="caution">
    <text evidence="8">The sequence shown here is derived from an EMBL/GenBank/DDBJ whole genome shotgun (WGS) entry which is preliminary data.</text>
</comment>
<gene>
    <name evidence="8" type="ORF">ACFQRF_00535</name>
</gene>
<evidence type="ECO:0000256" key="5">
    <source>
        <dbReference type="ARBA" id="ARBA00023136"/>
    </source>
</evidence>
<feature type="transmembrane region" description="Helical" evidence="6">
    <location>
        <begin position="57"/>
        <end position="90"/>
    </location>
</feature>
<reference evidence="9" key="1">
    <citation type="journal article" date="2019" name="Int. J. Syst. Evol. Microbiol.">
        <title>The Global Catalogue of Microorganisms (GCM) 10K type strain sequencing project: providing services to taxonomists for standard genome sequencing and annotation.</title>
        <authorList>
            <consortium name="The Broad Institute Genomics Platform"/>
            <consortium name="The Broad Institute Genome Sequencing Center for Infectious Disease"/>
            <person name="Wu L."/>
            <person name="Ma J."/>
        </authorList>
    </citation>
    <scope>NUCLEOTIDE SEQUENCE [LARGE SCALE GENOMIC DNA]</scope>
    <source>
        <strain evidence="9">CGMCC 4.7382</strain>
    </source>
</reference>
<dbReference type="RefSeq" id="WP_379867989.1">
    <property type="nucleotide sequence ID" value="NZ_JBHTBH010000001.1"/>
</dbReference>
<sequence>MTGLPATLTVVCAAVAGWLLAGGGRSPAEYRLAALLESPAPAPASGRGPWRAGPCAAVLVAAAPVATACLVLGPVLGLLAGSAVGIAIWWRLRRGDTAVVRRRRSRITAALPVAVDLLTATLRAGATMTDALDAVAAAVGGPLAAELAAVADRLRLGADAAEAWRDVRDPPALASLARALARAARTGAPVAGLLDRHSAECRRAARANAVARSQRTGVLVVLPLGLCFLPAFVLIGVVPLAAGLVDGSAMP</sequence>
<evidence type="ECO:0000313" key="9">
    <source>
        <dbReference type="Proteomes" id="UP001596540"/>
    </source>
</evidence>
<evidence type="ECO:0000256" key="2">
    <source>
        <dbReference type="ARBA" id="ARBA00022475"/>
    </source>
</evidence>
<evidence type="ECO:0000256" key="4">
    <source>
        <dbReference type="ARBA" id="ARBA00022989"/>
    </source>
</evidence>
<dbReference type="PANTHER" id="PTHR35007">
    <property type="entry name" value="INTEGRAL MEMBRANE PROTEIN-RELATED"/>
    <property type="match status" value="1"/>
</dbReference>
<feature type="domain" description="Type II secretion system protein GspF" evidence="7">
    <location>
        <begin position="115"/>
        <end position="237"/>
    </location>
</feature>
<proteinExistence type="predicted"/>
<evidence type="ECO:0000259" key="7">
    <source>
        <dbReference type="Pfam" id="PF00482"/>
    </source>
</evidence>